<proteinExistence type="predicted"/>
<evidence type="ECO:0000313" key="4">
    <source>
        <dbReference type="Proteomes" id="UP001153069"/>
    </source>
</evidence>
<accession>A0A9N8ECW6</accession>
<feature type="transmembrane region" description="Helical" evidence="2">
    <location>
        <begin position="341"/>
        <end position="363"/>
    </location>
</feature>
<sequence>MSAPDKNVDKMGYMSVMVGDGAAELNRHLVQYGHDYGLAARQFRFTLDGGRHVLRTGQGVLESLQFGYMPWMALGWILQTSVTVWSQLQQAKSSQQQQQALQQQLQQQHQFNAQHLLLLQASSPDAVQALVETTCLYAQDHAATAVHLVVTDSYLAAQVRLYLQKHKKKQPQPQQKDDSSIASDTSQNNMQVFVSLQEAFDQASNSSSSKVLIYVHSLQQLHLHHNLLQIHNCNDFVLMADHHTVCNANATAAGGGPRLILNGHKVDIQNSRGTIQSVAFSGGWPNHNQQEIQFVQCTTTTNNSGHHDSSSTSRNNKKSDRLHHHQKKQQQQQLTTTRIKVGLLFASSAFVTAVSFTCHSIFFRHHHDRNHNGRRGPTSN</sequence>
<keyword evidence="4" id="KW-1185">Reference proteome</keyword>
<organism evidence="3 4">
    <name type="scientific">Seminavis robusta</name>
    <dbReference type="NCBI Taxonomy" id="568900"/>
    <lineage>
        <taxon>Eukaryota</taxon>
        <taxon>Sar</taxon>
        <taxon>Stramenopiles</taxon>
        <taxon>Ochrophyta</taxon>
        <taxon>Bacillariophyta</taxon>
        <taxon>Bacillariophyceae</taxon>
        <taxon>Bacillariophycidae</taxon>
        <taxon>Naviculales</taxon>
        <taxon>Naviculaceae</taxon>
        <taxon>Seminavis</taxon>
    </lineage>
</organism>
<evidence type="ECO:0000313" key="3">
    <source>
        <dbReference type="EMBL" id="CAB9516215.1"/>
    </source>
</evidence>
<keyword evidence="2" id="KW-0812">Transmembrane</keyword>
<comment type="caution">
    <text evidence="3">The sequence shown here is derived from an EMBL/GenBank/DDBJ whole genome shotgun (WGS) entry which is preliminary data.</text>
</comment>
<reference evidence="3" key="1">
    <citation type="submission" date="2020-06" db="EMBL/GenBank/DDBJ databases">
        <authorList>
            <consortium name="Plant Systems Biology data submission"/>
        </authorList>
    </citation>
    <scope>NUCLEOTIDE SEQUENCE</scope>
    <source>
        <strain evidence="3">D6</strain>
    </source>
</reference>
<feature type="compositionally biased region" description="Polar residues" evidence="1">
    <location>
        <begin position="300"/>
        <end position="314"/>
    </location>
</feature>
<evidence type="ECO:0000256" key="1">
    <source>
        <dbReference type="SAM" id="MobiDB-lite"/>
    </source>
</evidence>
<protein>
    <submittedName>
        <fullName evidence="3">Uncharacterized protein</fullName>
    </submittedName>
</protein>
<evidence type="ECO:0000256" key="2">
    <source>
        <dbReference type="SAM" id="Phobius"/>
    </source>
</evidence>
<name>A0A9N8ECW6_9STRA</name>
<keyword evidence="2" id="KW-0472">Membrane</keyword>
<gene>
    <name evidence="3" type="ORF">SEMRO_768_G199620.1</name>
</gene>
<feature type="region of interest" description="Disordered" evidence="1">
    <location>
        <begin position="300"/>
        <end position="334"/>
    </location>
</feature>
<keyword evidence="2" id="KW-1133">Transmembrane helix</keyword>
<dbReference type="Proteomes" id="UP001153069">
    <property type="component" value="Unassembled WGS sequence"/>
</dbReference>
<dbReference type="EMBL" id="CAICTM010000767">
    <property type="protein sequence ID" value="CAB9516215.1"/>
    <property type="molecule type" value="Genomic_DNA"/>
</dbReference>
<dbReference type="AlphaFoldDB" id="A0A9N8ECW6"/>